<dbReference type="OrthoDB" id="2400485at2759"/>
<protein>
    <submittedName>
        <fullName evidence="1">Uncharacterized protein</fullName>
    </submittedName>
</protein>
<organism evidence="1 2">
    <name type="scientific">Colocasia esculenta</name>
    <name type="common">Wild taro</name>
    <name type="synonym">Arum esculentum</name>
    <dbReference type="NCBI Taxonomy" id="4460"/>
    <lineage>
        <taxon>Eukaryota</taxon>
        <taxon>Viridiplantae</taxon>
        <taxon>Streptophyta</taxon>
        <taxon>Embryophyta</taxon>
        <taxon>Tracheophyta</taxon>
        <taxon>Spermatophyta</taxon>
        <taxon>Magnoliopsida</taxon>
        <taxon>Liliopsida</taxon>
        <taxon>Araceae</taxon>
        <taxon>Aroideae</taxon>
        <taxon>Colocasieae</taxon>
        <taxon>Colocasia</taxon>
    </lineage>
</organism>
<evidence type="ECO:0000313" key="2">
    <source>
        <dbReference type="Proteomes" id="UP000652761"/>
    </source>
</evidence>
<gene>
    <name evidence="1" type="ORF">Taro_055118</name>
</gene>
<keyword evidence="2" id="KW-1185">Reference proteome</keyword>
<proteinExistence type="predicted"/>
<dbReference type="PANTHER" id="PTHR34213">
    <property type="entry name" value="NUCLEAR TRANSPORT FACTOR 2 (NTF2) FAMILY PROTEIN"/>
    <property type="match status" value="1"/>
</dbReference>
<evidence type="ECO:0000313" key="1">
    <source>
        <dbReference type="EMBL" id="MQM22070.1"/>
    </source>
</evidence>
<dbReference type="InterPro" id="IPR032710">
    <property type="entry name" value="NTF2-like_dom_sf"/>
</dbReference>
<sequence length="266" mass="30358">MRTGPLAEARNEPPAYRHVSYRGTPSCSYTFLLCCTEDHLAPSRELSRVCFCYMLRPSLRTASLLVNTQRSLLQQQALKIPFSHWRMDPAREQQAKDGEGVKGSRPISENIIPRLLNLYNCTATAKDFEIYAPNATFEDPLMRAHGVKQIKSAFYALPKLFSESKIVEYSIQENPTGPEDGEVVIDNKQHYKMMGRDIDLASLIKLQIKDGKVVRHEDWWDKKPLKNRETVKLPLVGRLVEITRRASMLATHAMMGCGKDPRPRNE</sequence>
<dbReference type="EMBL" id="NMUH01012090">
    <property type="protein sequence ID" value="MQM22070.1"/>
    <property type="molecule type" value="Genomic_DNA"/>
</dbReference>
<comment type="caution">
    <text evidence="1">The sequence shown here is derived from an EMBL/GenBank/DDBJ whole genome shotgun (WGS) entry which is preliminary data.</text>
</comment>
<dbReference type="AlphaFoldDB" id="A0A843XSN6"/>
<dbReference type="PANTHER" id="PTHR34213:SF2">
    <property type="entry name" value="NUCLEAR TRANSPORT FACTOR 2 (NTF2) FAMILY PROTEIN"/>
    <property type="match status" value="1"/>
</dbReference>
<name>A0A843XSN6_COLES</name>
<dbReference type="Proteomes" id="UP000652761">
    <property type="component" value="Unassembled WGS sequence"/>
</dbReference>
<reference evidence="1" key="1">
    <citation type="submission" date="2017-07" db="EMBL/GenBank/DDBJ databases">
        <title>Taro Niue Genome Assembly and Annotation.</title>
        <authorList>
            <person name="Atibalentja N."/>
            <person name="Keating K."/>
            <person name="Fields C.J."/>
        </authorList>
    </citation>
    <scope>NUCLEOTIDE SEQUENCE</scope>
    <source>
        <strain evidence="1">Niue_2</strain>
        <tissue evidence="1">Leaf</tissue>
    </source>
</reference>
<dbReference type="Gene3D" id="3.10.450.50">
    <property type="match status" value="1"/>
</dbReference>
<accession>A0A843XSN6</accession>
<dbReference type="SUPFAM" id="SSF54427">
    <property type="entry name" value="NTF2-like"/>
    <property type="match status" value="1"/>
</dbReference>